<dbReference type="Gene3D" id="3.30.450.20">
    <property type="entry name" value="PAS domain"/>
    <property type="match status" value="1"/>
</dbReference>
<dbReference type="NCBIfam" id="TIGR00229">
    <property type="entry name" value="sensory_box"/>
    <property type="match status" value="1"/>
</dbReference>
<dbReference type="SUPFAM" id="SSF55781">
    <property type="entry name" value="GAF domain-like"/>
    <property type="match status" value="1"/>
</dbReference>
<dbReference type="GO" id="GO:0006355">
    <property type="term" value="P:regulation of DNA-templated transcription"/>
    <property type="evidence" value="ECO:0007669"/>
    <property type="project" value="InterPro"/>
</dbReference>
<evidence type="ECO:0000259" key="1">
    <source>
        <dbReference type="PROSITE" id="PS50112"/>
    </source>
</evidence>
<feature type="non-terminal residue" evidence="2">
    <location>
        <position position="291"/>
    </location>
</feature>
<name>A0A0F8ZR39_9ZZZZ</name>
<dbReference type="PROSITE" id="PS50112">
    <property type="entry name" value="PAS"/>
    <property type="match status" value="1"/>
</dbReference>
<dbReference type="EMBL" id="LAZR01062027">
    <property type="protein sequence ID" value="KKK62361.1"/>
    <property type="molecule type" value="Genomic_DNA"/>
</dbReference>
<reference evidence="2" key="1">
    <citation type="journal article" date="2015" name="Nature">
        <title>Complex archaea that bridge the gap between prokaryotes and eukaryotes.</title>
        <authorList>
            <person name="Spang A."/>
            <person name="Saw J.H."/>
            <person name="Jorgensen S.L."/>
            <person name="Zaremba-Niedzwiedzka K."/>
            <person name="Martijn J."/>
            <person name="Lind A.E."/>
            <person name="van Eijk R."/>
            <person name="Schleper C."/>
            <person name="Guy L."/>
            <person name="Ettema T.J."/>
        </authorList>
    </citation>
    <scope>NUCLEOTIDE SEQUENCE</scope>
</reference>
<sequence>MKGPLNGEIRKLQTRNTKLAESRAKAQFIVSAYNALSKARGVDAAIDTILALAMQLHGGSNVILYYLVDDQWLYKDVFGKKDSVDIRGDRLLQRTIFDRVISESFTKVPEEMQFRGPTMPANLKANTIVFPLVVGETTIAALKIDQRFVFHQLMTAELTAFFSYAALILNNEILNYNELQQAHIELEQIFQTNPDGMLIIDGDQIIRRINDSLLKLLELQDSKIIGRKLQDVLTVKNNDIKVETLLLTVLQEGAIESEAIVMGMADSEYHCIVTARALRLRGLKSGAVINI</sequence>
<dbReference type="AlphaFoldDB" id="A0A0F8ZR39"/>
<accession>A0A0F8ZR39</accession>
<gene>
    <name evidence="2" type="ORF">LCGC14_3005090</name>
</gene>
<evidence type="ECO:0000313" key="2">
    <source>
        <dbReference type="EMBL" id="KKK62361.1"/>
    </source>
</evidence>
<dbReference type="InterPro" id="IPR013767">
    <property type="entry name" value="PAS_fold"/>
</dbReference>
<dbReference type="SMART" id="SM00091">
    <property type="entry name" value="PAS"/>
    <property type="match status" value="1"/>
</dbReference>
<dbReference type="InterPro" id="IPR035965">
    <property type="entry name" value="PAS-like_dom_sf"/>
</dbReference>
<proteinExistence type="predicted"/>
<dbReference type="SUPFAM" id="SSF55785">
    <property type="entry name" value="PYP-like sensor domain (PAS domain)"/>
    <property type="match status" value="1"/>
</dbReference>
<comment type="caution">
    <text evidence="2">The sequence shown here is derived from an EMBL/GenBank/DDBJ whole genome shotgun (WGS) entry which is preliminary data.</text>
</comment>
<organism evidence="2">
    <name type="scientific">marine sediment metagenome</name>
    <dbReference type="NCBI Taxonomy" id="412755"/>
    <lineage>
        <taxon>unclassified sequences</taxon>
        <taxon>metagenomes</taxon>
        <taxon>ecological metagenomes</taxon>
    </lineage>
</organism>
<feature type="domain" description="PAS" evidence="1">
    <location>
        <begin position="182"/>
        <end position="253"/>
    </location>
</feature>
<dbReference type="Pfam" id="PF00989">
    <property type="entry name" value="PAS"/>
    <property type="match status" value="1"/>
</dbReference>
<dbReference type="InterPro" id="IPR000014">
    <property type="entry name" value="PAS"/>
</dbReference>
<protein>
    <recommendedName>
        <fullName evidence="1">PAS domain-containing protein</fullName>
    </recommendedName>
</protein>